<feature type="compositionally biased region" description="Polar residues" evidence="1">
    <location>
        <begin position="17"/>
        <end position="27"/>
    </location>
</feature>
<evidence type="ECO:0000256" key="1">
    <source>
        <dbReference type="SAM" id="MobiDB-lite"/>
    </source>
</evidence>
<evidence type="ECO:0000313" key="3">
    <source>
        <dbReference type="EMBL" id="CAK9018294.1"/>
    </source>
</evidence>
<keyword evidence="2" id="KW-0812">Transmembrane</keyword>
<protein>
    <submittedName>
        <fullName evidence="3">Uncharacterized protein</fullName>
    </submittedName>
</protein>
<dbReference type="Proteomes" id="UP001642464">
    <property type="component" value="Unassembled WGS sequence"/>
</dbReference>
<feature type="compositionally biased region" description="Polar residues" evidence="1">
    <location>
        <begin position="55"/>
        <end position="65"/>
    </location>
</feature>
<accession>A0ABP0JWD2</accession>
<keyword evidence="2" id="KW-0472">Membrane</keyword>
<feature type="transmembrane region" description="Helical" evidence="2">
    <location>
        <begin position="466"/>
        <end position="484"/>
    </location>
</feature>
<keyword evidence="5" id="KW-1185">Reference proteome</keyword>
<evidence type="ECO:0000313" key="5">
    <source>
        <dbReference type="Proteomes" id="UP001642464"/>
    </source>
</evidence>
<dbReference type="EMBL" id="CAXAMM010008746">
    <property type="protein sequence ID" value="CAK9018319.1"/>
    <property type="molecule type" value="Genomic_DNA"/>
</dbReference>
<gene>
    <name evidence="3" type="ORF">SCF082_LOCUS14018</name>
    <name evidence="4" type="ORF">SCF082_LOCUS14031</name>
</gene>
<comment type="caution">
    <text evidence="3">The sequence shown here is derived from an EMBL/GenBank/DDBJ whole genome shotgun (WGS) entry which is preliminary data.</text>
</comment>
<organism evidence="3 5">
    <name type="scientific">Durusdinium trenchii</name>
    <dbReference type="NCBI Taxonomy" id="1381693"/>
    <lineage>
        <taxon>Eukaryota</taxon>
        <taxon>Sar</taxon>
        <taxon>Alveolata</taxon>
        <taxon>Dinophyceae</taxon>
        <taxon>Suessiales</taxon>
        <taxon>Symbiodiniaceae</taxon>
        <taxon>Durusdinium</taxon>
    </lineage>
</organism>
<dbReference type="EMBL" id="CAXAMM010008735">
    <property type="protein sequence ID" value="CAK9018294.1"/>
    <property type="molecule type" value="Genomic_DNA"/>
</dbReference>
<proteinExistence type="predicted"/>
<evidence type="ECO:0000256" key="2">
    <source>
        <dbReference type="SAM" id="Phobius"/>
    </source>
</evidence>
<feature type="region of interest" description="Disordered" evidence="1">
    <location>
        <begin position="177"/>
        <end position="199"/>
    </location>
</feature>
<reference evidence="3 5" key="1">
    <citation type="submission" date="2024-02" db="EMBL/GenBank/DDBJ databases">
        <authorList>
            <person name="Chen Y."/>
            <person name="Shah S."/>
            <person name="Dougan E. K."/>
            <person name="Thang M."/>
            <person name="Chan C."/>
        </authorList>
    </citation>
    <scope>NUCLEOTIDE SEQUENCE [LARGE SCALE GENOMIC DNA]</scope>
</reference>
<keyword evidence="2" id="KW-1133">Transmembrane helix</keyword>
<feature type="region of interest" description="Disordered" evidence="1">
    <location>
        <begin position="1"/>
        <end position="65"/>
    </location>
</feature>
<sequence length="534" mass="59850">MAFPRAAGRPHDLGEMTDSSLLESQPRLQKRPLPEDDEPADRQGTTADDPPQTYRMDTSSQSYEFTDTPTDISVYWVCRNCGHDGFRLDKGQWHCTECGQADYRASTGADGHAGWTHVIIMQNAHGVLQDSMEHLILYRLTAKGPSALLDYHQGPLPSTSPPMPETAVLAAATPKRQQRIKPSHASRQTAALNLEESDPQEDEIDAWSLLAAESRQLRRAAHYQLDSEAETVIPVPPDASPPTTVYDGSIMPTLPMKRPFEAMLNDAHGRIEPPRWSWDGSPDTVITQTHSVLFAKAATKILQMEGYDVLETDLTTLQSESDAASSGPEDKIQVMKKKVLTRKEAKALEREIPWRQIVKLPKDQIDHRSHRTRACGADHGKSCNQERLKRACETEVRIANDAEFTIKYDLVLSGVEAIRRNGDPFRGGLNFDDVNELGLEGRIDRMAKTYREAPSLWVVLDLLSNFQQVFVMKVWIFLFAWYAYMSQDSRNGYLFYPTFKRANTLQYIAIGESAGAAVVDVLVIFHGLGQWPGT</sequence>
<evidence type="ECO:0000313" key="4">
    <source>
        <dbReference type="EMBL" id="CAK9018319.1"/>
    </source>
</evidence>
<feature type="transmembrane region" description="Helical" evidence="2">
    <location>
        <begin position="505"/>
        <end position="528"/>
    </location>
</feature>
<name>A0ABP0JWD2_9DINO</name>